<evidence type="ECO:0008006" key="5">
    <source>
        <dbReference type="Google" id="ProtNLM"/>
    </source>
</evidence>
<evidence type="ECO:0000313" key="4">
    <source>
        <dbReference type="Proteomes" id="UP000199423"/>
    </source>
</evidence>
<name>A0A1I7MXT4_9HYPH</name>
<evidence type="ECO:0000256" key="2">
    <source>
        <dbReference type="SAM" id="SignalP"/>
    </source>
</evidence>
<organism evidence="3 4">
    <name type="scientific">Hyphomicrobium facile</name>
    <dbReference type="NCBI Taxonomy" id="51670"/>
    <lineage>
        <taxon>Bacteria</taxon>
        <taxon>Pseudomonadati</taxon>
        <taxon>Pseudomonadota</taxon>
        <taxon>Alphaproteobacteria</taxon>
        <taxon>Hyphomicrobiales</taxon>
        <taxon>Hyphomicrobiaceae</taxon>
        <taxon>Hyphomicrobium</taxon>
    </lineage>
</organism>
<keyword evidence="2" id="KW-0732">Signal</keyword>
<keyword evidence="1" id="KW-0472">Membrane</keyword>
<dbReference type="EMBL" id="FPCH01000001">
    <property type="protein sequence ID" value="SFV27146.1"/>
    <property type="molecule type" value="Genomic_DNA"/>
</dbReference>
<keyword evidence="1" id="KW-1133">Transmembrane helix</keyword>
<proteinExistence type="predicted"/>
<reference evidence="4" key="1">
    <citation type="submission" date="2016-10" db="EMBL/GenBank/DDBJ databases">
        <authorList>
            <person name="Varghese N."/>
            <person name="Submissions S."/>
        </authorList>
    </citation>
    <scope>NUCLEOTIDE SEQUENCE [LARGE SCALE GENOMIC DNA]</scope>
    <source>
        <strain evidence="4">DSM 1565</strain>
    </source>
</reference>
<keyword evidence="4" id="KW-1185">Reference proteome</keyword>
<feature type="chain" id="PRO_5011642578" description="Transmembrane protein (Alph_Pro_TM)" evidence="2">
    <location>
        <begin position="27"/>
        <end position="267"/>
    </location>
</feature>
<sequence length="267" mass="28872">MMHIRMLNRLCAAIVLMFAIAGGAAAADRPKEGVEADASTRQVAITSSFTGTEILVFGTVENSVQPSPEAGTYDIIIVVEGMPGPVVVREKSRVAGIWINTSSLMFASVPSYYAIASTRPIDEIADKALLDANQIGFDHVRMAHARDADVDAATVRSFKDALIRLKEAQGVYVRRDFGVTFIGRSLFRATISLPPNVPVGPLTARVYLFKEGKLLGQYQSRVMLQREGIERFIHNFAISQPLAYGLVTVLLAAAAGLTAAFAFRKPA</sequence>
<accession>A0A1I7MXT4</accession>
<gene>
    <name evidence="3" type="ORF">SAMN04488557_0689</name>
</gene>
<evidence type="ECO:0000313" key="3">
    <source>
        <dbReference type="EMBL" id="SFV27146.1"/>
    </source>
</evidence>
<feature type="transmembrane region" description="Helical" evidence="1">
    <location>
        <begin position="242"/>
        <end position="263"/>
    </location>
</feature>
<evidence type="ECO:0000256" key="1">
    <source>
        <dbReference type="SAM" id="Phobius"/>
    </source>
</evidence>
<dbReference type="RefSeq" id="WP_244531043.1">
    <property type="nucleotide sequence ID" value="NZ_FPCH01000001.1"/>
</dbReference>
<dbReference type="InterPro" id="IPR019088">
    <property type="entry name" value="CHP02186-rel_TM"/>
</dbReference>
<feature type="signal peptide" evidence="2">
    <location>
        <begin position="1"/>
        <end position="26"/>
    </location>
</feature>
<dbReference type="AlphaFoldDB" id="A0A1I7MXT4"/>
<dbReference type="STRING" id="51670.SAMN04488557_0689"/>
<dbReference type="Proteomes" id="UP000199423">
    <property type="component" value="Unassembled WGS sequence"/>
</dbReference>
<protein>
    <recommendedName>
        <fullName evidence="5">Transmembrane protein (Alph_Pro_TM)</fullName>
    </recommendedName>
</protein>
<dbReference type="Pfam" id="PF09608">
    <property type="entry name" value="Alph_Pro_TM"/>
    <property type="match status" value="1"/>
</dbReference>
<keyword evidence="1" id="KW-0812">Transmembrane</keyword>